<evidence type="ECO:0000256" key="1">
    <source>
        <dbReference type="ARBA" id="ARBA00004477"/>
    </source>
</evidence>
<keyword evidence="14" id="KW-1185">Reference proteome</keyword>
<evidence type="ECO:0000256" key="8">
    <source>
        <dbReference type="ARBA" id="ARBA00022989"/>
    </source>
</evidence>
<dbReference type="PANTHER" id="PTHR22760">
    <property type="entry name" value="GLYCOSYLTRANSFERASE"/>
    <property type="match status" value="1"/>
</dbReference>
<comment type="subcellular location">
    <subcellularLocation>
        <location evidence="1 10">Endoplasmic reticulum membrane</location>
        <topology evidence="1 10">Multi-pass membrane protein</topology>
    </subcellularLocation>
</comment>
<evidence type="ECO:0000313" key="13">
    <source>
        <dbReference type="EMBL" id="SCU71769.1"/>
    </source>
</evidence>
<keyword evidence="4 10" id="KW-0328">Glycosyltransferase</keyword>
<keyword evidence="6 10" id="KW-0812">Transmembrane</keyword>
<feature type="transmembrane region" description="Helical" evidence="10">
    <location>
        <begin position="89"/>
        <end position="108"/>
    </location>
</feature>
<dbReference type="EMBL" id="CZPT02001731">
    <property type="protein sequence ID" value="SCU71769.1"/>
    <property type="molecule type" value="Genomic_DNA"/>
</dbReference>
<sequence>MWLFLGAVLLVLSHCFASYILPIADCDETFNFLEPMHFLMYGSGLQTWENCPRFALRSWFFSWLYVGPITIISKAVSIYNPSGLRNIDVYFLLRAFSGVVTALSEIFFVGGVRKVFGKRVAAAALTLLLFNYPITHAAVSILPTSYAMINYFVAVGCWLRTDGSLVKCITRVEGKVPSRMKRSVMGGSQFQAINFAIFGTVFSVVSSTVIGWPFAALLAVPMALDMLVRFPLASTVSLLLSLAVVVPLSVYFDTLYYNGCHGGNGKITWSALNLVRYNMFMGGEGRGPELYGVEPWYFFFKNLLLNAHLMFVACLLSPFVVLLKPSTTSWVSNATTNSDEIDAGETTGEKGRKTQKSPTTKPDTRPVEPTVSRGRGLLYISPFFLWFAFWLKVSHKEERFMSPAFPFLALAAALSFTHLTFAGTARSVNSENGAVLHSASTRAEPSGRRKQLPGCWLQRMRHTFFLTTGCIVLSFIVTVSLSRTAAIHKFYVGPQQKLYDNYATVRELARRKASDAPQKGEKTLYTLCVGREWYRFPSSFFLDPLHARIAFIRSLGVDCAMPLPFASGDGNATCQCGAEGVNDLNKAIPEQFVQDVAKDCDAVFDTVSPNEDDQESADFPRDVFKYEIGEGQTHWLLDAERTPMWCRVLYYPLGVSERCVSRRRVVLLSKQNPK</sequence>
<dbReference type="GO" id="GO:0006487">
    <property type="term" value="P:protein N-linked glycosylation"/>
    <property type="evidence" value="ECO:0007669"/>
    <property type="project" value="TreeGrafter"/>
</dbReference>
<keyword evidence="5 13" id="KW-0808">Transferase</keyword>
<feature type="transmembrane region" description="Helical" evidence="10">
    <location>
        <begin position="405"/>
        <end position="425"/>
    </location>
</feature>
<evidence type="ECO:0000256" key="7">
    <source>
        <dbReference type="ARBA" id="ARBA00022824"/>
    </source>
</evidence>
<name>A0A1G4IH52_TRYEQ</name>
<evidence type="ECO:0000256" key="11">
    <source>
        <dbReference type="SAM" id="MobiDB-lite"/>
    </source>
</evidence>
<feature type="transmembrane region" description="Helical" evidence="10">
    <location>
        <begin position="303"/>
        <end position="323"/>
    </location>
</feature>
<dbReference type="VEuPathDB" id="TriTrypDB:TEOVI_000335000"/>
<keyword evidence="8 10" id="KW-1133">Transmembrane helix</keyword>
<keyword evidence="7 10" id="KW-0256">Endoplasmic reticulum</keyword>
<protein>
    <recommendedName>
        <fullName evidence="10">Mannosyltransferase</fullName>
        <ecNumber evidence="10">2.4.1.-</ecNumber>
    </recommendedName>
</protein>
<accession>A0A1G4IH52</accession>
<dbReference type="UniPathway" id="UPA00378"/>
<dbReference type="RefSeq" id="XP_067082369.1">
    <property type="nucleotide sequence ID" value="XM_067226268.1"/>
</dbReference>
<feature type="signal peptide" evidence="12">
    <location>
        <begin position="1"/>
        <end position="17"/>
    </location>
</feature>
<evidence type="ECO:0000256" key="4">
    <source>
        <dbReference type="ARBA" id="ARBA00022676"/>
    </source>
</evidence>
<organism evidence="13 14">
    <name type="scientific">Trypanosoma equiperdum</name>
    <dbReference type="NCBI Taxonomy" id="5694"/>
    <lineage>
        <taxon>Eukaryota</taxon>
        <taxon>Discoba</taxon>
        <taxon>Euglenozoa</taxon>
        <taxon>Kinetoplastea</taxon>
        <taxon>Metakinetoplastina</taxon>
        <taxon>Trypanosomatida</taxon>
        <taxon>Trypanosomatidae</taxon>
        <taxon>Trypanosoma</taxon>
    </lineage>
</organism>
<keyword evidence="12" id="KW-0732">Signal</keyword>
<dbReference type="InterPro" id="IPR005599">
    <property type="entry name" value="GPI_mannosylTrfase"/>
</dbReference>
<evidence type="ECO:0000256" key="9">
    <source>
        <dbReference type="ARBA" id="ARBA00023136"/>
    </source>
</evidence>
<feature type="region of interest" description="Disordered" evidence="11">
    <location>
        <begin position="334"/>
        <end position="369"/>
    </location>
</feature>
<gene>
    <name evidence="13" type="ORF">TEOVI_000335000</name>
</gene>
<evidence type="ECO:0000256" key="3">
    <source>
        <dbReference type="ARBA" id="ARBA00007063"/>
    </source>
</evidence>
<proteinExistence type="inferred from homology"/>
<dbReference type="EC" id="2.4.1.-" evidence="10"/>
<feature type="transmembrane region" description="Helical" evidence="10">
    <location>
        <begin position="376"/>
        <end position="393"/>
    </location>
</feature>
<evidence type="ECO:0000256" key="5">
    <source>
        <dbReference type="ARBA" id="ARBA00022679"/>
    </source>
</evidence>
<dbReference type="PANTHER" id="PTHR22760:SF2">
    <property type="entry name" value="ALPHA-1,2-MANNOSYLTRANSFERASE ALG9"/>
    <property type="match status" value="1"/>
</dbReference>
<comment type="caution">
    <text evidence="13">The sequence shown here is derived from an EMBL/GenBank/DDBJ whole genome shotgun (WGS) entry which is preliminary data.</text>
</comment>
<feature type="transmembrane region" description="Helical" evidence="10">
    <location>
        <begin position="190"/>
        <end position="212"/>
    </location>
</feature>
<evidence type="ECO:0000313" key="14">
    <source>
        <dbReference type="Proteomes" id="UP000195570"/>
    </source>
</evidence>
<comment type="pathway">
    <text evidence="2">Protein modification; protein glycosylation.</text>
</comment>
<dbReference type="GeneID" id="92377290"/>
<feature type="transmembrane region" description="Helical" evidence="10">
    <location>
        <begin position="462"/>
        <end position="481"/>
    </location>
</feature>
<feature type="transmembrane region" description="Helical" evidence="10">
    <location>
        <begin position="232"/>
        <end position="252"/>
    </location>
</feature>
<keyword evidence="9 10" id="KW-0472">Membrane</keyword>
<dbReference type="Pfam" id="PF03901">
    <property type="entry name" value="Glyco_transf_22"/>
    <property type="match status" value="1"/>
</dbReference>
<dbReference type="GO" id="GO:0005789">
    <property type="term" value="C:endoplasmic reticulum membrane"/>
    <property type="evidence" value="ECO:0007669"/>
    <property type="project" value="UniProtKB-SubCell"/>
</dbReference>
<evidence type="ECO:0000256" key="12">
    <source>
        <dbReference type="SAM" id="SignalP"/>
    </source>
</evidence>
<evidence type="ECO:0000256" key="10">
    <source>
        <dbReference type="RuleBase" id="RU363075"/>
    </source>
</evidence>
<comment type="similarity">
    <text evidence="3 10">Belongs to the glycosyltransferase 22 family.</text>
</comment>
<evidence type="ECO:0000256" key="2">
    <source>
        <dbReference type="ARBA" id="ARBA00004922"/>
    </source>
</evidence>
<dbReference type="AlphaFoldDB" id="A0A1G4IH52"/>
<reference evidence="13" key="1">
    <citation type="submission" date="2016-09" db="EMBL/GenBank/DDBJ databases">
        <authorList>
            <person name="Hebert L."/>
            <person name="Moumen B."/>
        </authorList>
    </citation>
    <scope>NUCLEOTIDE SEQUENCE [LARGE SCALE GENOMIC DNA]</scope>
    <source>
        <strain evidence="13">OVI</strain>
    </source>
</reference>
<feature type="chain" id="PRO_5009235490" description="Mannosyltransferase" evidence="12">
    <location>
        <begin position="18"/>
        <end position="674"/>
    </location>
</feature>
<dbReference type="Proteomes" id="UP000195570">
    <property type="component" value="Unassembled WGS sequence"/>
</dbReference>
<evidence type="ECO:0000256" key="6">
    <source>
        <dbReference type="ARBA" id="ARBA00022692"/>
    </source>
</evidence>
<dbReference type="GO" id="GO:0000026">
    <property type="term" value="F:alpha-1,2-mannosyltransferase activity"/>
    <property type="evidence" value="ECO:0007669"/>
    <property type="project" value="TreeGrafter"/>
</dbReference>